<keyword evidence="5 13" id="KW-0812">Transmembrane</keyword>
<reference evidence="16" key="1">
    <citation type="submission" date="2021-01" db="EMBL/GenBank/DDBJ databases">
        <authorList>
            <person name="Corre E."/>
            <person name="Pelletier E."/>
            <person name="Niang G."/>
            <person name="Scheremetjew M."/>
            <person name="Finn R."/>
            <person name="Kale V."/>
            <person name="Holt S."/>
            <person name="Cochrane G."/>
            <person name="Meng A."/>
            <person name="Brown T."/>
            <person name="Cohen L."/>
        </authorList>
    </citation>
    <scope>NUCLEOTIDE SEQUENCE</scope>
    <source>
        <strain evidence="16">CCMP722</strain>
    </source>
</reference>
<feature type="transmembrane region" description="Helical" evidence="14">
    <location>
        <begin position="20"/>
        <end position="38"/>
    </location>
</feature>
<evidence type="ECO:0000256" key="14">
    <source>
        <dbReference type="SAM" id="Phobius"/>
    </source>
</evidence>
<feature type="transmembrane region" description="Helical" evidence="14">
    <location>
        <begin position="44"/>
        <end position="65"/>
    </location>
</feature>
<evidence type="ECO:0000256" key="3">
    <source>
        <dbReference type="ARBA" id="ARBA00009295"/>
    </source>
</evidence>
<evidence type="ECO:0000313" key="16">
    <source>
        <dbReference type="EMBL" id="CAD8680859.1"/>
    </source>
</evidence>
<evidence type="ECO:0000256" key="1">
    <source>
        <dbReference type="ARBA" id="ARBA00004141"/>
    </source>
</evidence>
<evidence type="ECO:0000256" key="5">
    <source>
        <dbReference type="ARBA" id="ARBA00022692"/>
    </source>
</evidence>
<dbReference type="AlphaFoldDB" id="A0A7S0RLI0"/>
<evidence type="ECO:0000256" key="13">
    <source>
        <dbReference type="RuleBase" id="RU000581"/>
    </source>
</evidence>
<dbReference type="GO" id="GO:0005789">
    <property type="term" value="C:endoplasmic reticulum membrane"/>
    <property type="evidence" value="ECO:0007669"/>
    <property type="project" value="TreeGrafter"/>
</dbReference>
<accession>A0A7S0RLI0</accession>
<keyword evidence="11 14" id="KW-0472">Membrane</keyword>
<keyword evidence="8 13" id="KW-0560">Oxidoreductase</keyword>
<dbReference type="PRINTS" id="PR00075">
    <property type="entry name" value="FACDDSATRASE"/>
</dbReference>
<evidence type="ECO:0000259" key="15">
    <source>
        <dbReference type="Pfam" id="PF00487"/>
    </source>
</evidence>
<keyword evidence="10" id="KW-0443">Lipid metabolism</keyword>
<evidence type="ECO:0000256" key="12">
    <source>
        <dbReference type="ARBA" id="ARBA00023160"/>
    </source>
</evidence>
<dbReference type="PANTHER" id="PTHR11351">
    <property type="entry name" value="ACYL-COA DESATURASE"/>
    <property type="match status" value="1"/>
</dbReference>
<name>A0A7S0RLI0_9CHLO</name>
<dbReference type="InterPro" id="IPR015876">
    <property type="entry name" value="Acyl-CoA_DS"/>
</dbReference>
<dbReference type="GO" id="GO:0042761">
    <property type="term" value="P:very long-chain fatty acid biosynthetic process"/>
    <property type="evidence" value="ECO:0007669"/>
    <property type="project" value="TreeGrafter"/>
</dbReference>
<evidence type="ECO:0000256" key="4">
    <source>
        <dbReference type="ARBA" id="ARBA00022516"/>
    </source>
</evidence>
<evidence type="ECO:0000256" key="11">
    <source>
        <dbReference type="ARBA" id="ARBA00023136"/>
    </source>
</evidence>
<comment type="subcellular location">
    <subcellularLocation>
        <location evidence="1">Membrane</location>
        <topology evidence="1">Multi-pass membrane protein</topology>
    </subcellularLocation>
</comment>
<keyword evidence="9" id="KW-0408">Iron</keyword>
<dbReference type="GO" id="GO:0016717">
    <property type="term" value="F:oxidoreductase activity, acting on paired donors, with oxidation of a pair of donors resulting in the reduction of molecular oxygen to two molecules of water"/>
    <property type="evidence" value="ECO:0007669"/>
    <property type="project" value="InterPro"/>
</dbReference>
<organism evidence="16">
    <name type="scientific">Pyramimonas obovata</name>
    <dbReference type="NCBI Taxonomy" id="1411642"/>
    <lineage>
        <taxon>Eukaryota</taxon>
        <taxon>Viridiplantae</taxon>
        <taxon>Chlorophyta</taxon>
        <taxon>Pyramimonadophyceae</taxon>
        <taxon>Pyramimonadales</taxon>
        <taxon>Pyramimonadaceae</taxon>
        <taxon>Pyramimonas</taxon>
        <taxon>Pyramimonas incertae sedis</taxon>
    </lineage>
</organism>
<evidence type="ECO:0000256" key="8">
    <source>
        <dbReference type="ARBA" id="ARBA00023002"/>
    </source>
</evidence>
<keyword evidence="12 13" id="KW-0275">Fatty acid biosynthesis</keyword>
<evidence type="ECO:0000256" key="6">
    <source>
        <dbReference type="ARBA" id="ARBA00022832"/>
    </source>
</evidence>
<dbReference type="InterPro" id="IPR005804">
    <property type="entry name" value="FA_desaturase_dom"/>
</dbReference>
<feature type="domain" description="Fatty acid desaturase" evidence="15">
    <location>
        <begin position="50"/>
        <end position="263"/>
    </location>
</feature>
<evidence type="ECO:0000256" key="9">
    <source>
        <dbReference type="ARBA" id="ARBA00023004"/>
    </source>
</evidence>
<comment type="domain">
    <text evidence="13">The histidine box domains are involved in binding the catalytic metal ions.</text>
</comment>
<dbReference type="EMBL" id="HBFA01030168">
    <property type="protein sequence ID" value="CAD8680859.1"/>
    <property type="molecule type" value="Transcribed_RNA"/>
</dbReference>
<comment type="pathway">
    <text evidence="2">Lipid metabolism.</text>
</comment>
<keyword evidence="4 13" id="KW-0444">Lipid biosynthesis</keyword>
<evidence type="ECO:0000256" key="10">
    <source>
        <dbReference type="ARBA" id="ARBA00023098"/>
    </source>
</evidence>
<dbReference type="PANTHER" id="PTHR11351:SF31">
    <property type="entry name" value="DESATURASE 1, ISOFORM A-RELATED"/>
    <property type="match status" value="1"/>
</dbReference>
<dbReference type="CDD" id="cd03505">
    <property type="entry name" value="Delta9-FADS-like"/>
    <property type="match status" value="1"/>
</dbReference>
<protein>
    <recommendedName>
        <fullName evidence="15">Fatty acid desaturase domain-containing protein</fullName>
    </recommendedName>
</protein>
<feature type="transmembrane region" description="Helical" evidence="14">
    <location>
        <begin position="178"/>
        <end position="198"/>
    </location>
</feature>
<evidence type="ECO:0000256" key="7">
    <source>
        <dbReference type="ARBA" id="ARBA00022989"/>
    </source>
</evidence>
<evidence type="ECO:0000256" key="2">
    <source>
        <dbReference type="ARBA" id="ARBA00005189"/>
    </source>
</evidence>
<comment type="similarity">
    <text evidence="3 13">Belongs to the fatty acid desaturase type 1 family.</text>
</comment>
<keyword evidence="7 14" id="KW-1133">Transmembrane helix</keyword>
<gene>
    <name evidence="16" type="ORF">POBO1169_LOCUS15212</name>
</gene>
<proteinExistence type="inferred from homology"/>
<sequence>MKARRRRPYLFGRDWTATDIGYATFFVPMHLIALVAAPLTATPAAVQCCVGLYLLTGGLGLSMSYHRQLSHKSFRCPKWLEYFFAYCGVLAFEGDPVEWAKNHNWHHRYTDTELDRHTPVDGFWHSHMGWLFDEQLSLSRVGPLGNIKQDNTNSIPWFYKESPGFYQWIRETYMYHQLGQAVVLFTIGGVPFLVWGFVVRVLVTMHMTWLVNSAVHIWGNQEYKTNDSSRNNWLVALLVFGDGWHNNHHAFEYSARHGLKWWQVDVSWYLIKALEAVGLAWDVKEPSKEAMKNKRLAPAS</sequence>
<keyword evidence="6" id="KW-0276">Fatty acid metabolism</keyword>
<dbReference type="Pfam" id="PF00487">
    <property type="entry name" value="FA_desaturase"/>
    <property type="match status" value="1"/>
</dbReference>
<comment type="cofactor">
    <cofactor evidence="13">
        <name>Fe(2+)</name>
        <dbReference type="ChEBI" id="CHEBI:29033"/>
    </cofactor>
</comment>